<dbReference type="CDD" id="cd06261">
    <property type="entry name" value="TM_PBP2"/>
    <property type="match status" value="1"/>
</dbReference>
<evidence type="ECO:0000256" key="8">
    <source>
        <dbReference type="SAM" id="MobiDB-lite"/>
    </source>
</evidence>
<feature type="transmembrane region" description="Helical" evidence="7">
    <location>
        <begin position="144"/>
        <end position="162"/>
    </location>
</feature>
<dbReference type="Pfam" id="PF12911">
    <property type="entry name" value="OppC_N"/>
    <property type="match status" value="1"/>
</dbReference>
<feature type="transmembrane region" description="Helical" evidence="7">
    <location>
        <begin position="278"/>
        <end position="300"/>
    </location>
</feature>
<dbReference type="InterPro" id="IPR025966">
    <property type="entry name" value="OppC_N"/>
</dbReference>
<feature type="compositionally biased region" description="Pro residues" evidence="8">
    <location>
        <begin position="342"/>
        <end position="356"/>
    </location>
</feature>
<dbReference type="PROSITE" id="PS50928">
    <property type="entry name" value="ABC_TM1"/>
    <property type="match status" value="1"/>
</dbReference>
<dbReference type="AlphaFoldDB" id="A0A8A4ZHE1"/>
<evidence type="ECO:0000256" key="4">
    <source>
        <dbReference type="ARBA" id="ARBA00022692"/>
    </source>
</evidence>
<dbReference type="Proteomes" id="UP000663937">
    <property type="component" value="Chromosome"/>
</dbReference>
<sequence length="381" mass="39104">MSAIIATETAGLTPPPPRRGFPGVALLRSTHGLQRGMLVAGLAVIAVFVVVAVFAPVLAPYGFNADRADGVVFGTQQPPSAAHWLGTTVGGLDVLSRVIFGARTALTVIVLAVAISLVVGVPLGVVSGYVGGWLDRTLVLVTDALYAFPSLLLAIVVSIMITGGRSTPMGGILAAALSITVVYVPQYFRVVRNQTVSVKNSPFVDAARITGAKPRRIMFRHVLPNVSQTIPVLGTLNASEAILTLAGLGFLGFGIEPSSAAEWGYDLNKALADATNGIWWTGVFPGLAIVIVVAGVTLVGESLNDVLNPMLRTRGGATTTADEAEVALAVGLPASADEPVPTLEPAPTDGPVPTDEPVPTDGPASAGETPPATTDDKEAGR</sequence>
<evidence type="ECO:0000313" key="11">
    <source>
        <dbReference type="Proteomes" id="UP000663937"/>
    </source>
</evidence>
<dbReference type="GO" id="GO:0055085">
    <property type="term" value="P:transmembrane transport"/>
    <property type="evidence" value="ECO:0007669"/>
    <property type="project" value="InterPro"/>
</dbReference>
<evidence type="ECO:0000256" key="5">
    <source>
        <dbReference type="ARBA" id="ARBA00022989"/>
    </source>
</evidence>
<dbReference type="InterPro" id="IPR035906">
    <property type="entry name" value="MetI-like_sf"/>
</dbReference>
<feature type="region of interest" description="Disordered" evidence="8">
    <location>
        <begin position="332"/>
        <end position="381"/>
    </location>
</feature>
<evidence type="ECO:0000256" key="2">
    <source>
        <dbReference type="ARBA" id="ARBA00022448"/>
    </source>
</evidence>
<evidence type="ECO:0000256" key="1">
    <source>
        <dbReference type="ARBA" id="ARBA00004651"/>
    </source>
</evidence>
<dbReference type="RefSeq" id="WP_227425186.1">
    <property type="nucleotide sequence ID" value="NZ_CP071868.1"/>
</dbReference>
<feature type="transmembrane region" description="Helical" evidence="7">
    <location>
        <begin position="37"/>
        <end position="61"/>
    </location>
</feature>
<gene>
    <name evidence="10" type="ORF">J4E96_07740</name>
</gene>
<comment type="subcellular location">
    <subcellularLocation>
        <location evidence="1 7">Cell membrane</location>
        <topology evidence="1 7">Multi-pass membrane protein</topology>
    </subcellularLocation>
</comment>
<keyword evidence="11" id="KW-1185">Reference proteome</keyword>
<dbReference type="PANTHER" id="PTHR43386">
    <property type="entry name" value="OLIGOPEPTIDE TRANSPORT SYSTEM PERMEASE PROTEIN APPC"/>
    <property type="match status" value="1"/>
</dbReference>
<keyword evidence="6 7" id="KW-0472">Membrane</keyword>
<evidence type="ECO:0000259" key="9">
    <source>
        <dbReference type="PROSITE" id="PS50928"/>
    </source>
</evidence>
<evidence type="ECO:0000313" key="10">
    <source>
        <dbReference type="EMBL" id="QTE30811.1"/>
    </source>
</evidence>
<feature type="transmembrane region" description="Helical" evidence="7">
    <location>
        <begin position="107"/>
        <end position="132"/>
    </location>
</feature>
<evidence type="ECO:0000256" key="6">
    <source>
        <dbReference type="ARBA" id="ARBA00023136"/>
    </source>
</evidence>
<accession>A0A8A4ZHE1</accession>
<dbReference type="EMBL" id="CP071868">
    <property type="protein sequence ID" value="QTE30811.1"/>
    <property type="molecule type" value="Genomic_DNA"/>
</dbReference>
<dbReference type="KEGG" id="psic:J4E96_07740"/>
<dbReference type="PANTHER" id="PTHR43386:SF1">
    <property type="entry name" value="D,D-DIPEPTIDE TRANSPORT SYSTEM PERMEASE PROTEIN DDPC-RELATED"/>
    <property type="match status" value="1"/>
</dbReference>
<dbReference type="GO" id="GO:0005886">
    <property type="term" value="C:plasma membrane"/>
    <property type="evidence" value="ECO:0007669"/>
    <property type="project" value="UniProtKB-SubCell"/>
</dbReference>
<dbReference type="Gene3D" id="1.10.3720.10">
    <property type="entry name" value="MetI-like"/>
    <property type="match status" value="1"/>
</dbReference>
<feature type="transmembrane region" description="Helical" evidence="7">
    <location>
        <begin position="169"/>
        <end position="188"/>
    </location>
</feature>
<keyword evidence="3" id="KW-1003">Cell membrane</keyword>
<dbReference type="InterPro" id="IPR050366">
    <property type="entry name" value="BP-dependent_transpt_permease"/>
</dbReference>
<protein>
    <submittedName>
        <fullName evidence="10">ABC transporter permease subunit</fullName>
    </submittedName>
</protein>
<evidence type="ECO:0000256" key="3">
    <source>
        <dbReference type="ARBA" id="ARBA00022475"/>
    </source>
</evidence>
<name>A0A8A4ZHE1_9MICO</name>
<dbReference type="InterPro" id="IPR000515">
    <property type="entry name" value="MetI-like"/>
</dbReference>
<reference evidence="10" key="1">
    <citation type="submission" date="2021-03" db="EMBL/GenBank/DDBJ databases">
        <title>Pengzhenrongella sicca gen. nov., sp. nov., a new member of suborder Micrococcineae isolated from High-Arctic tundra soil.</title>
        <authorList>
            <person name="Peng F."/>
        </authorList>
    </citation>
    <scope>NUCLEOTIDE SEQUENCE</scope>
    <source>
        <strain evidence="10">LRZ-2</strain>
    </source>
</reference>
<proteinExistence type="inferred from homology"/>
<feature type="domain" description="ABC transmembrane type-1" evidence="9">
    <location>
        <begin position="102"/>
        <end position="300"/>
    </location>
</feature>
<comment type="similarity">
    <text evidence="7">Belongs to the binding-protein-dependent transport system permease family.</text>
</comment>
<dbReference type="Pfam" id="PF00528">
    <property type="entry name" value="BPD_transp_1"/>
    <property type="match status" value="1"/>
</dbReference>
<keyword evidence="2 7" id="KW-0813">Transport</keyword>
<evidence type="ECO:0000256" key="7">
    <source>
        <dbReference type="RuleBase" id="RU363032"/>
    </source>
</evidence>
<keyword evidence="4 7" id="KW-0812">Transmembrane</keyword>
<keyword evidence="5 7" id="KW-1133">Transmembrane helix</keyword>
<organism evidence="10 11">
    <name type="scientific">Pengzhenrongella sicca</name>
    <dbReference type="NCBI Taxonomy" id="2819238"/>
    <lineage>
        <taxon>Bacteria</taxon>
        <taxon>Bacillati</taxon>
        <taxon>Actinomycetota</taxon>
        <taxon>Actinomycetes</taxon>
        <taxon>Micrococcales</taxon>
        <taxon>Pengzhenrongella</taxon>
    </lineage>
</organism>
<dbReference type="SUPFAM" id="SSF161098">
    <property type="entry name" value="MetI-like"/>
    <property type="match status" value="1"/>
</dbReference>